<feature type="transmembrane region" description="Helical" evidence="5">
    <location>
        <begin position="229"/>
        <end position="251"/>
    </location>
</feature>
<feature type="transmembrane region" description="Helical" evidence="5">
    <location>
        <begin position="574"/>
        <end position="596"/>
    </location>
</feature>
<evidence type="ECO:0000256" key="4">
    <source>
        <dbReference type="SAM" id="MobiDB-lite"/>
    </source>
</evidence>
<feature type="transmembrane region" description="Helical" evidence="5">
    <location>
        <begin position="203"/>
        <end position="223"/>
    </location>
</feature>
<feature type="compositionally biased region" description="Low complexity" evidence="4">
    <location>
        <begin position="1390"/>
        <end position="1399"/>
    </location>
</feature>
<feature type="transmembrane region" description="Helical" evidence="5">
    <location>
        <begin position="127"/>
        <end position="151"/>
    </location>
</feature>
<accession>A0ABT6W758</accession>
<keyword evidence="3 9" id="KW-0808">Transferase</keyword>
<evidence type="ECO:0000259" key="6">
    <source>
        <dbReference type="Pfam" id="PF00534"/>
    </source>
</evidence>
<evidence type="ECO:0000259" key="8">
    <source>
        <dbReference type="Pfam" id="PF13439"/>
    </source>
</evidence>
<feature type="region of interest" description="Disordered" evidence="4">
    <location>
        <begin position="312"/>
        <end position="349"/>
    </location>
</feature>
<reference evidence="9 10" key="1">
    <citation type="submission" date="2023-05" db="EMBL/GenBank/DDBJ databases">
        <title>Streptantibioticus silvisoli sp. nov., acidotolerant actinomycetes 1 from pine litter.</title>
        <authorList>
            <person name="Swiecimska M."/>
            <person name="Golinska P."/>
            <person name="Sangal V."/>
            <person name="Wachnowicz B."/>
            <person name="Goodfellow M."/>
        </authorList>
    </citation>
    <scope>NUCLEOTIDE SEQUENCE [LARGE SCALE GENOMIC DNA]</scope>
    <source>
        <strain evidence="9 10">SL54</strain>
    </source>
</reference>
<feature type="transmembrane region" description="Helical" evidence="5">
    <location>
        <begin position="378"/>
        <end position="402"/>
    </location>
</feature>
<feature type="domain" description="Polysaccharide pyruvyl transferase" evidence="7">
    <location>
        <begin position="1054"/>
        <end position="1343"/>
    </location>
</feature>
<feature type="domain" description="Glycosyl transferase family 1" evidence="6">
    <location>
        <begin position="822"/>
        <end position="973"/>
    </location>
</feature>
<dbReference type="EMBL" id="JAAGKO020000054">
    <property type="protein sequence ID" value="MDI5966519.1"/>
    <property type="molecule type" value="Genomic_DNA"/>
</dbReference>
<comment type="caution">
    <text evidence="9">The sequence shown here is derived from an EMBL/GenBank/DDBJ whole genome shotgun (WGS) entry which is preliminary data.</text>
</comment>
<keyword evidence="2 9" id="KW-0328">Glycosyltransferase</keyword>
<protein>
    <recommendedName>
        <fullName evidence="1">D-inositol 3-phosphate glycosyltransferase</fullName>
    </recommendedName>
</protein>
<organism evidence="9 10">
    <name type="scientific">Streptantibioticus silvisoli</name>
    <dbReference type="NCBI Taxonomy" id="2705255"/>
    <lineage>
        <taxon>Bacteria</taxon>
        <taxon>Bacillati</taxon>
        <taxon>Actinomycetota</taxon>
        <taxon>Actinomycetes</taxon>
        <taxon>Kitasatosporales</taxon>
        <taxon>Streptomycetaceae</taxon>
        <taxon>Streptantibioticus</taxon>
    </lineage>
</organism>
<feature type="region of interest" description="Disordered" evidence="4">
    <location>
        <begin position="1001"/>
        <end position="1021"/>
    </location>
</feature>
<dbReference type="CDD" id="cd03801">
    <property type="entry name" value="GT4_PimA-like"/>
    <property type="match status" value="1"/>
</dbReference>
<feature type="transmembrane region" description="Helical" evidence="5">
    <location>
        <begin position="602"/>
        <end position="619"/>
    </location>
</feature>
<feature type="transmembrane region" description="Helical" evidence="5">
    <location>
        <begin position="493"/>
        <end position="511"/>
    </location>
</feature>
<feature type="compositionally biased region" description="Polar residues" evidence="4">
    <location>
        <begin position="1"/>
        <end position="10"/>
    </location>
</feature>
<dbReference type="InterPro" id="IPR028098">
    <property type="entry name" value="Glyco_trans_4-like_N"/>
</dbReference>
<feature type="transmembrane region" description="Helical" evidence="5">
    <location>
        <begin position="263"/>
        <end position="283"/>
    </location>
</feature>
<feature type="region of interest" description="Disordered" evidence="4">
    <location>
        <begin position="1"/>
        <end position="119"/>
    </location>
</feature>
<dbReference type="PANTHER" id="PTHR12526:SF636">
    <property type="entry name" value="BLL3647 PROTEIN"/>
    <property type="match status" value="1"/>
</dbReference>
<dbReference type="Pfam" id="PF00534">
    <property type="entry name" value="Glycos_transf_1"/>
    <property type="match status" value="1"/>
</dbReference>
<evidence type="ECO:0000256" key="1">
    <source>
        <dbReference type="ARBA" id="ARBA00021292"/>
    </source>
</evidence>
<feature type="transmembrane region" description="Helical" evidence="5">
    <location>
        <begin position="700"/>
        <end position="718"/>
    </location>
</feature>
<dbReference type="Proteomes" id="UP001156398">
    <property type="component" value="Unassembled WGS sequence"/>
</dbReference>
<feature type="domain" description="Glycosyltransferase subfamily 4-like N-terminal" evidence="8">
    <location>
        <begin position="645"/>
        <end position="811"/>
    </location>
</feature>
<evidence type="ECO:0000313" key="10">
    <source>
        <dbReference type="Proteomes" id="UP001156398"/>
    </source>
</evidence>
<feature type="transmembrane region" description="Helical" evidence="5">
    <location>
        <begin position="523"/>
        <end position="542"/>
    </location>
</feature>
<evidence type="ECO:0000313" key="9">
    <source>
        <dbReference type="EMBL" id="MDI5966519.1"/>
    </source>
</evidence>
<keyword evidence="5" id="KW-0812">Transmembrane</keyword>
<feature type="compositionally biased region" description="Low complexity" evidence="4">
    <location>
        <begin position="60"/>
        <end position="99"/>
    </location>
</feature>
<evidence type="ECO:0000256" key="2">
    <source>
        <dbReference type="ARBA" id="ARBA00022676"/>
    </source>
</evidence>
<dbReference type="Pfam" id="PF13439">
    <property type="entry name" value="Glyco_transf_4"/>
    <property type="match status" value="1"/>
</dbReference>
<dbReference type="InterPro" id="IPR001296">
    <property type="entry name" value="Glyco_trans_1"/>
</dbReference>
<evidence type="ECO:0000256" key="3">
    <source>
        <dbReference type="ARBA" id="ARBA00022679"/>
    </source>
</evidence>
<proteinExistence type="predicted"/>
<gene>
    <name evidence="9" type="ORF">POF43_027975</name>
</gene>
<sequence>MTPGRSTEPSTYGAGRTDASTYESGRTDAPGAAEERTGQPPYAQAPLSRTADRADGPRTAPAAAPQAAPVAAFTGPAPADPGAASAASVTPAATTPSAGEVPSTGEVPSAGEVPSTGEVPPRLNRGAALLTASTVLVGAANYGLSLVLVRLLPTSVYATYGAVASVLLTIGTLAGATVPWILAREVVVSRPGSMRRRRALRSCLRLTLGLAAVCAAAACAAVSRYAGTPLLAVLAVACGLIMLCSAGAGYLQGRQEFGRLGALRVTEVTVRIAAAVTAALLGWGAAGVVGAFAVGAGVAATAGLLAMRRDLTSSGEPTPRVDPAPRPGQLNGPADRLAQPDPAREAAHPTVEAGAVDLAQEEEEAEAAGHRRELWRQAATIGGIQTLVSVLITLDVTVASAVRGASADLATYQALLVLARVPVFLATALAMVVFPRLAAARPTGPGPAPSGDFRAVLRLHWVTAFAVTAVVASCPEQLLQLLLPARYAASASLLLPLGLAGLAAGTVNLVTTLFQAWGPVRRALVVLGGAALLGGAAFAAASAAPASLAWSAAAVFGAAALVLLALVRRRVTGLGPATGAAIPLASGVLAWAALSALRHHPVAWLLGAVVVCALAGRAARPRRRRPGPYRVLHLGFEDPRQPGAGGGSVRTHEVNRRLAAAGIEVTVVCARWPGAAPAVVDEVRYLPVGPRLGPLGRIRFSAQLGYFATVLGGLWLLVRRTDPDIVVEDFAAPISSACVPYLTRRPVVGVVQWLFARDKARQYKLPFGAVERLGVGSHRSLVAVSDDLGAELSRRNPAARVTVVPNGLDPAAFDPRPGGAREHLLYLGRLEIAQKGLDLLLRAYASAAGRLDADLHIAGDGPDEGTLRALAAELGIADRVRWLGRVDGHARFDLLAGARLVCMPSRYETFGMVAAEALATGTPVLAFDIACLSALVGDTVGQRVPTGDLTGYADALTALGNDPERCAALGAAGPATVRRLDWDRIAEAQLAVYRAASGPVTDAMTEPAPHDPAGGTDAALSGPADTGRQIRYLLRDRGRRPGRALLIGNYGNGNTGDESILARLAELAGDRRDRLTVVGRDPDTIARLHGLAAVRTLSAEGVRAFLRTDAIAVGGGGMFGRGLPPLVRVLPAVLLAARLLGKEIHIVAIGAYPDTPQPTRRLLQSVCRRAACVTVRDPRTRQVLSSGPARWTRPSLVADPAESLTAAPPDRVRAETGVDPARRPLVVSLKAMPDLAALHRVTDTVAAALRAWQDDRPVVFLCLSDRGDYGLGEAVSDASLARRVAERAGLDLTAPGSRARLAGPGLHPAVAKALAGSASGVVAMRLHAQIYAVAEETPLFGISFETKSDAWLTASRAAIHRTERLTPAELSDWLSALPAPVGERRPPAREAPAAADVGH</sequence>
<feature type="transmembrane region" description="Helical" evidence="5">
    <location>
        <begin position="414"/>
        <end position="434"/>
    </location>
</feature>
<keyword evidence="5" id="KW-0472">Membrane</keyword>
<evidence type="ECO:0000259" key="7">
    <source>
        <dbReference type="Pfam" id="PF04230"/>
    </source>
</evidence>
<dbReference type="GO" id="GO:0016757">
    <property type="term" value="F:glycosyltransferase activity"/>
    <property type="evidence" value="ECO:0007669"/>
    <property type="project" value="UniProtKB-KW"/>
</dbReference>
<keyword evidence="10" id="KW-1185">Reference proteome</keyword>
<feature type="transmembrane region" description="Helical" evidence="5">
    <location>
        <begin position="157"/>
        <end position="182"/>
    </location>
</feature>
<evidence type="ECO:0000256" key="5">
    <source>
        <dbReference type="SAM" id="Phobius"/>
    </source>
</evidence>
<dbReference type="Gene3D" id="3.40.50.2000">
    <property type="entry name" value="Glycogen Phosphorylase B"/>
    <property type="match status" value="2"/>
</dbReference>
<keyword evidence="5" id="KW-1133">Transmembrane helix</keyword>
<dbReference type="RefSeq" id="WP_271324899.1">
    <property type="nucleotide sequence ID" value="NZ_JAAGKO020000054.1"/>
</dbReference>
<feature type="region of interest" description="Disordered" evidence="4">
    <location>
        <begin position="1378"/>
        <end position="1399"/>
    </location>
</feature>
<name>A0ABT6W758_9ACTN</name>
<dbReference type="InterPro" id="IPR007345">
    <property type="entry name" value="Polysacch_pyruvyl_Trfase"/>
</dbReference>
<feature type="transmembrane region" description="Helical" evidence="5">
    <location>
        <begin position="548"/>
        <end position="567"/>
    </location>
</feature>
<dbReference type="Pfam" id="PF04230">
    <property type="entry name" value="PS_pyruv_trans"/>
    <property type="match status" value="1"/>
</dbReference>
<dbReference type="PANTHER" id="PTHR12526">
    <property type="entry name" value="GLYCOSYLTRANSFERASE"/>
    <property type="match status" value="1"/>
</dbReference>
<dbReference type="SUPFAM" id="SSF53756">
    <property type="entry name" value="UDP-Glycosyltransferase/glycogen phosphorylase"/>
    <property type="match status" value="1"/>
</dbReference>